<dbReference type="InterPro" id="IPR029043">
    <property type="entry name" value="GcvT/YgfZ_C"/>
</dbReference>
<dbReference type="AlphaFoldDB" id="A0A1H4A2Q5"/>
<accession>A0A1H4A2Q5</accession>
<feature type="domain" description="SoxA A3" evidence="6">
    <location>
        <begin position="515"/>
        <end position="598"/>
    </location>
</feature>
<name>A0A1H4A2Q5_9RHOB</name>
<dbReference type="PRINTS" id="PR00411">
    <property type="entry name" value="PNDRDTASEI"/>
</dbReference>
<dbReference type="RefSeq" id="WP_093251748.1">
    <property type="nucleotide sequence ID" value="NZ_FNQM01000004.1"/>
</dbReference>
<evidence type="ECO:0000259" key="6">
    <source>
        <dbReference type="Pfam" id="PF17806"/>
    </source>
</evidence>
<dbReference type="InterPro" id="IPR027266">
    <property type="entry name" value="TrmE/GcvT-like"/>
</dbReference>
<dbReference type="InterPro" id="IPR028896">
    <property type="entry name" value="GcvT/YgfZ/DmdA"/>
</dbReference>
<proteinExistence type="inferred from homology"/>
<feature type="domain" description="GCVT N-terminal" evidence="3">
    <location>
        <begin position="615"/>
        <end position="884"/>
    </location>
</feature>
<dbReference type="OrthoDB" id="5287468at2"/>
<feature type="domain" description="FAD/NAD(P)-binding" evidence="4">
    <location>
        <begin position="171"/>
        <end position="433"/>
    </location>
</feature>
<evidence type="ECO:0000313" key="8">
    <source>
        <dbReference type="Proteomes" id="UP000198703"/>
    </source>
</evidence>
<dbReference type="Pfam" id="PF13510">
    <property type="entry name" value="Fer2_4"/>
    <property type="match status" value="1"/>
</dbReference>
<dbReference type="GO" id="GO:0046653">
    <property type="term" value="P:tetrahydrofolate metabolic process"/>
    <property type="evidence" value="ECO:0007669"/>
    <property type="project" value="InterPro"/>
</dbReference>
<keyword evidence="8" id="KW-1185">Reference proteome</keyword>
<dbReference type="SUPFAM" id="SSF103025">
    <property type="entry name" value="Folate-binding domain"/>
    <property type="match status" value="1"/>
</dbReference>
<dbReference type="Pfam" id="PF01571">
    <property type="entry name" value="GCV_T"/>
    <property type="match status" value="1"/>
</dbReference>
<reference evidence="7 8" key="1">
    <citation type="submission" date="2016-10" db="EMBL/GenBank/DDBJ databases">
        <authorList>
            <person name="de Groot N.N."/>
        </authorList>
    </citation>
    <scope>NUCLEOTIDE SEQUENCE [LARGE SCALE GENOMIC DNA]</scope>
    <source>
        <strain evidence="7 8">DSM 15345</strain>
    </source>
</reference>
<dbReference type="InterPro" id="IPR036188">
    <property type="entry name" value="FAD/NAD-bd_sf"/>
</dbReference>
<protein>
    <submittedName>
        <fullName evidence="7">Sarcosine oxidase subunit alpha</fullName>
    </submittedName>
</protein>
<dbReference type="PANTHER" id="PTHR43757:SF2">
    <property type="entry name" value="AMINOMETHYLTRANSFERASE, MITOCHONDRIAL"/>
    <property type="match status" value="1"/>
</dbReference>
<keyword evidence="2" id="KW-0560">Oxidoreductase</keyword>
<dbReference type="InterPro" id="IPR042204">
    <property type="entry name" value="2Fe-2S-bd_N"/>
</dbReference>
<dbReference type="Pfam" id="PF07992">
    <property type="entry name" value="Pyr_redox_2"/>
    <property type="match status" value="1"/>
</dbReference>
<feature type="domain" description="Aminomethyltransferase C-terminal" evidence="5">
    <location>
        <begin position="904"/>
        <end position="992"/>
    </location>
</feature>
<evidence type="ECO:0000259" key="4">
    <source>
        <dbReference type="Pfam" id="PF07992"/>
    </source>
</evidence>
<dbReference type="STRING" id="89524.SAMN05444370_10423"/>
<dbReference type="SUPFAM" id="SSF51905">
    <property type="entry name" value="FAD/NAD(P)-binding domain"/>
    <property type="match status" value="1"/>
</dbReference>
<dbReference type="InterPro" id="IPR041854">
    <property type="entry name" value="BFD-like_2Fe2S-bd_dom_sf"/>
</dbReference>
<dbReference type="Gene3D" id="1.10.10.1100">
    <property type="entry name" value="BFD-like [2Fe-2S]-binding domain"/>
    <property type="match status" value="1"/>
</dbReference>
<dbReference type="GO" id="GO:0008115">
    <property type="term" value="F:sarcosine oxidase activity"/>
    <property type="evidence" value="ECO:0007669"/>
    <property type="project" value="InterPro"/>
</dbReference>
<dbReference type="Proteomes" id="UP000198703">
    <property type="component" value="Unassembled WGS sequence"/>
</dbReference>
<comment type="similarity">
    <text evidence="1">Belongs to the GcvT family.</text>
</comment>
<dbReference type="InterPro" id="IPR013977">
    <property type="entry name" value="GcvT_C"/>
</dbReference>
<dbReference type="PANTHER" id="PTHR43757">
    <property type="entry name" value="AMINOMETHYLTRANSFERASE"/>
    <property type="match status" value="1"/>
</dbReference>
<gene>
    <name evidence="7" type="ORF">SAMN05444370_10423</name>
</gene>
<dbReference type="EMBL" id="FNQM01000004">
    <property type="protein sequence ID" value="SEA29754.1"/>
    <property type="molecule type" value="Genomic_DNA"/>
</dbReference>
<dbReference type="SUPFAM" id="SSF101790">
    <property type="entry name" value="Aminomethyltransferase beta-barrel domain"/>
    <property type="match status" value="1"/>
</dbReference>
<dbReference type="Gene3D" id="3.10.20.440">
    <property type="entry name" value="2Fe-2S iron-sulphur cluster binding domain, sarcosine oxidase, alpha subunit, N-terminal domain"/>
    <property type="match status" value="1"/>
</dbReference>
<dbReference type="Gene3D" id="3.50.50.60">
    <property type="entry name" value="FAD/NAD(P)-binding domain"/>
    <property type="match status" value="1"/>
</dbReference>
<dbReference type="NCBIfam" id="TIGR01372">
    <property type="entry name" value="soxA"/>
    <property type="match status" value="1"/>
</dbReference>
<dbReference type="Pfam" id="PF17806">
    <property type="entry name" value="SO_alpha_A3"/>
    <property type="match status" value="1"/>
</dbReference>
<dbReference type="PRINTS" id="PR00368">
    <property type="entry name" value="FADPNR"/>
</dbReference>
<evidence type="ECO:0000256" key="2">
    <source>
        <dbReference type="ARBA" id="ARBA00023002"/>
    </source>
</evidence>
<evidence type="ECO:0000259" key="5">
    <source>
        <dbReference type="Pfam" id="PF08669"/>
    </source>
</evidence>
<dbReference type="Gene3D" id="3.30.1360.120">
    <property type="entry name" value="Probable tRNA modification gtpase trme, domain 1"/>
    <property type="match status" value="1"/>
</dbReference>
<evidence type="ECO:0000259" key="3">
    <source>
        <dbReference type="Pfam" id="PF01571"/>
    </source>
</evidence>
<dbReference type="PIRSF" id="PIRSF037980">
    <property type="entry name" value="SoxA"/>
    <property type="match status" value="1"/>
</dbReference>
<dbReference type="Pfam" id="PF08669">
    <property type="entry name" value="GCV_T_C"/>
    <property type="match status" value="1"/>
</dbReference>
<organism evidence="7 8">
    <name type="scientific">Rubrimonas cliftonensis</name>
    <dbReference type="NCBI Taxonomy" id="89524"/>
    <lineage>
        <taxon>Bacteria</taxon>
        <taxon>Pseudomonadati</taxon>
        <taxon>Pseudomonadota</taxon>
        <taxon>Alphaproteobacteria</taxon>
        <taxon>Rhodobacterales</taxon>
        <taxon>Paracoccaceae</taxon>
        <taxon>Rubrimonas</taxon>
    </lineage>
</organism>
<evidence type="ECO:0000256" key="1">
    <source>
        <dbReference type="ARBA" id="ARBA00008609"/>
    </source>
</evidence>
<sequence length="1000" mass="107198">MTAARVAGYGRIDRSRKLGFTFDGRTHLGHPGDTLASALLADDVMLMGRSYKYHRPRGPVTAGSEEPNALVGVDRGPGRYTPNLRATTIEIHDGLKAESQNHFPSLKWDFGAVNDMMSPLFAAGFYYKTFMWPKSFWRRVYEPVIRQAAGLGRPPKAADPDLYADRYAHCDVLVVGAGAAGLAAAEAAAISGAKVMLVDEQAEPGGALLAEIRVEIDDAPAQGWLAARLAALNARANVTVLARTTAIGLYHQNLVGLVQRLTDHLAEPPEGAPRERLWRVRAKQVVLAQGAIERPLVFDGNDRPGVMLADAARTYLTRYGVRVGAKPVVVTAHDWAWGAAVEMARAGASPVVVDARDTVSSALLAEAQALGVEALTGWTVTATHGRLRVKGVTANPVRGAHVGAGRRLPADAVLMSGGWTPTLHLHSHVGSPIAWAAEREAFLPAQTAKGVRVAGAGAGAETWADALGEGAQAGAAAAADAGFDAAARVYAVSEGLKPTGRRMKEMASHLPSSRQRAFVDFQNDVTAKDIRLAVQEGFRSIEHVKRYTTSGMATDQGKLSNINALTIAADALDKEPPQVGLTTFRPPYTPTTFGALAGHAKGKLFQPTRRTPIDPWAEANGAVFEPVSQWRRAWWFPRKGESMHEAVLRECAATRERVGLFDASTLGKIEVVGPDAAEFLERIYTNPWRKLGVGRCRYGLMLGEDGFIRDDGVIGRVAEDRFHVTTTTGGAPRVLAHMEDYLQTEFTDLRVWLTSVTEQWAVIALNGPRARDVIAPFVEGQDLAPEAFPHMSLAECRVCGVPARLMRVSFTGELGFEVNVPARHGRAVWEALWAEAQKHDGLAYGTETMHVLRAEKGYIIVGQDTDGTVTPDDAGIGWAVGKAKADFVGKRSLARPDLIARGRKQLVGLAVEGATPLEEGMQLVDDPAQPVPMTCVGHVTSSYRSAALGRPIALALVENGRARMGETLHAPDPALGPGGARSAVICSPVFYDPEGARLDA</sequence>
<dbReference type="InterPro" id="IPR023753">
    <property type="entry name" value="FAD/NAD-binding_dom"/>
</dbReference>
<dbReference type="InterPro" id="IPR041117">
    <property type="entry name" value="SoxA_A3"/>
</dbReference>
<evidence type="ECO:0000313" key="7">
    <source>
        <dbReference type="EMBL" id="SEA29754.1"/>
    </source>
</evidence>
<dbReference type="InterPro" id="IPR006277">
    <property type="entry name" value="Sarcosine_oxidase_asu"/>
</dbReference>
<dbReference type="InterPro" id="IPR006222">
    <property type="entry name" value="GCVT_N"/>
</dbReference>